<reference evidence="1 2" key="1">
    <citation type="submission" date="2018-12" db="EMBL/GenBank/DDBJ databases">
        <title>Genome sequence and assembly of Colletotrichum trifolii.</title>
        <authorList>
            <person name="Gan P."/>
            <person name="Shirasu K."/>
        </authorList>
    </citation>
    <scope>NUCLEOTIDE SEQUENCE [LARGE SCALE GENOMIC DNA]</scope>
    <source>
        <strain evidence="1 2">543-2</strain>
    </source>
</reference>
<sequence length="71" mass="7598">MVEASSQFASQRKIPLDSPEAQLSYAVMLRLVGVKVGTGGISARHHSACSLASVIFIGLTVATLSRDRPWQ</sequence>
<dbReference type="EMBL" id="RYZW01000001">
    <property type="protein sequence ID" value="TDZ75040.1"/>
    <property type="molecule type" value="Genomic_DNA"/>
</dbReference>
<proteinExistence type="predicted"/>
<evidence type="ECO:0000313" key="2">
    <source>
        <dbReference type="Proteomes" id="UP000295703"/>
    </source>
</evidence>
<keyword evidence="2" id="KW-1185">Reference proteome</keyword>
<dbReference type="Proteomes" id="UP000295703">
    <property type="component" value="Unassembled WGS sequence"/>
</dbReference>
<evidence type="ECO:0000313" key="1">
    <source>
        <dbReference type="EMBL" id="TDZ75040.1"/>
    </source>
</evidence>
<gene>
    <name evidence="1" type="ORF">CTRI78_v000071</name>
</gene>
<comment type="caution">
    <text evidence="1">The sequence shown here is derived from an EMBL/GenBank/DDBJ whole genome shotgun (WGS) entry which is preliminary data.</text>
</comment>
<name>A0A4R8S1A6_COLTR</name>
<protein>
    <submittedName>
        <fullName evidence="1">Uncharacterized protein</fullName>
    </submittedName>
</protein>
<accession>A0A4R8S1A6</accession>
<dbReference type="AlphaFoldDB" id="A0A4R8S1A6"/>
<organism evidence="1 2">
    <name type="scientific">Colletotrichum trifolii</name>
    <dbReference type="NCBI Taxonomy" id="5466"/>
    <lineage>
        <taxon>Eukaryota</taxon>
        <taxon>Fungi</taxon>
        <taxon>Dikarya</taxon>
        <taxon>Ascomycota</taxon>
        <taxon>Pezizomycotina</taxon>
        <taxon>Sordariomycetes</taxon>
        <taxon>Hypocreomycetidae</taxon>
        <taxon>Glomerellales</taxon>
        <taxon>Glomerellaceae</taxon>
        <taxon>Colletotrichum</taxon>
        <taxon>Colletotrichum orbiculare species complex</taxon>
    </lineage>
</organism>